<name>F8NF34_SERL9</name>
<evidence type="ECO:0000313" key="2">
    <source>
        <dbReference type="EMBL" id="EGO31154.1"/>
    </source>
</evidence>
<dbReference type="GeneID" id="18810668"/>
<reference evidence="2" key="1">
    <citation type="submission" date="2011-04" db="EMBL/GenBank/DDBJ databases">
        <title>Evolution of plant cell wall degrading machinery underlies the functional diversity of forest fungi.</title>
        <authorList>
            <consortium name="US DOE Joint Genome Institute (JGI-PGF)"/>
            <person name="Eastwood D.C."/>
            <person name="Floudas D."/>
            <person name="Binder M."/>
            <person name="Majcherczyk A."/>
            <person name="Schneider P."/>
            <person name="Aerts A."/>
            <person name="Asiegbu F.O."/>
            <person name="Baker S.E."/>
            <person name="Barry K."/>
            <person name="Bendiksby M."/>
            <person name="Blumentritt M."/>
            <person name="Coutinho P.M."/>
            <person name="Cullen D."/>
            <person name="Cullen D."/>
            <person name="Gathman A."/>
            <person name="Goodell B."/>
            <person name="Henrissat B."/>
            <person name="Ihrmark K."/>
            <person name="Kauserud H."/>
            <person name="Kohler A."/>
            <person name="LaButti K."/>
            <person name="Lapidus A."/>
            <person name="Lavin J.L."/>
            <person name="Lee Y.-H."/>
            <person name="Lindquist E."/>
            <person name="Lilly W."/>
            <person name="Lucas S."/>
            <person name="Morin E."/>
            <person name="Murat C."/>
            <person name="Oguiza J.A."/>
            <person name="Park J."/>
            <person name="Pisabarro A.G."/>
            <person name="Riley R."/>
            <person name="Rosling A."/>
            <person name="Salamov A."/>
            <person name="Schmidt O."/>
            <person name="Schmutz J."/>
            <person name="Skrede I."/>
            <person name="Stenlid J."/>
            <person name="Wiebenga A."/>
            <person name="Xie X."/>
            <person name="Kues U."/>
            <person name="Hibbett D.S."/>
            <person name="Hoffmeister D."/>
            <person name="Hogberg N."/>
            <person name="Martin F."/>
            <person name="Grigoriev I.V."/>
            <person name="Watkinson S.C."/>
        </authorList>
    </citation>
    <scope>NUCLEOTIDE SEQUENCE</scope>
    <source>
        <strain evidence="2">S7.9</strain>
    </source>
</reference>
<accession>F8NF34</accession>
<gene>
    <name evidence="2" type="ORF">SERLADRAFT_376879</name>
</gene>
<dbReference type="KEGG" id="sla:SERLADRAFT_376879"/>
<evidence type="ECO:0000256" key="1">
    <source>
        <dbReference type="SAM" id="MobiDB-lite"/>
    </source>
</evidence>
<dbReference type="AlphaFoldDB" id="F8NF34"/>
<feature type="compositionally biased region" description="Polar residues" evidence="1">
    <location>
        <begin position="27"/>
        <end position="46"/>
    </location>
</feature>
<proteinExistence type="predicted"/>
<organism>
    <name type="scientific">Serpula lacrymans var. lacrymans (strain S7.9)</name>
    <name type="common">Dry rot fungus</name>
    <dbReference type="NCBI Taxonomy" id="578457"/>
    <lineage>
        <taxon>Eukaryota</taxon>
        <taxon>Fungi</taxon>
        <taxon>Dikarya</taxon>
        <taxon>Basidiomycota</taxon>
        <taxon>Agaricomycotina</taxon>
        <taxon>Agaricomycetes</taxon>
        <taxon>Agaricomycetidae</taxon>
        <taxon>Boletales</taxon>
        <taxon>Coniophorineae</taxon>
        <taxon>Serpulaceae</taxon>
        <taxon>Serpula</taxon>
    </lineage>
</organism>
<protein>
    <submittedName>
        <fullName evidence="2">Uncharacterized protein</fullName>
    </submittedName>
</protein>
<dbReference type="Proteomes" id="UP000008064">
    <property type="component" value="Unassembled WGS sequence"/>
</dbReference>
<feature type="region of interest" description="Disordered" evidence="1">
    <location>
        <begin position="22"/>
        <end position="59"/>
    </location>
</feature>
<feature type="compositionally biased region" description="Basic and acidic residues" evidence="1">
    <location>
        <begin position="50"/>
        <end position="59"/>
    </location>
</feature>
<sequence length="59" mass="6693">MGTVLPPVPERNWERLRKIMETTTTTSEDIMTNKNSGPSISNQEISESLDDVRRLSACR</sequence>
<dbReference type="HOGENOM" id="CLU_2962324_0_0_1"/>
<dbReference type="RefSeq" id="XP_007313038.1">
    <property type="nucleotide sequence ID" value="XM_007312976.1"/>
</dbReference>
<dbReference type="EMBL" id="GL945428">
    <property type="protein sequence ID" value="EGO31154.1"/>
    <property type="molecule type" value="Genomic_DNA"/>
</dbReference>